<dbReference type="InterPro" id="IPR037066">
    <property type="entry name" value="Plug_dom_sf"/>
</dbReference>
<keyword evidence="8 11" id="KW-0472">Membrane</keyword>
<dbReference type="EMBL" id="KP202347">
    <property type="protein sequence ID" value="AJD80251.1"/>
    <property type="molecule type" value="Genomic_DNA"/>
</dbReference>
<dbReference type="CDD" id="cd01347">
    <property type="entry name" value="ligand_gated_channel"/>
    <property type="match status" value="1"/>
</dbReference>
<evidence type="ECO:0000256" key="11">
    <source>
        <dbReference type="PROSITE-ProRule" id="PRU01360"/>
    </source>
</evidence>
<evidence type="ECO:0000256" key="1">
    <source>
        <dbReference type="ARBA" id="ARBA00004571"/>
    </source>
</evidence>
<evidence type="ECO:0000256" key="8">
    <source>
        <dbReference type="ARBA" id="ARBA00023136"/>
    </source>
</evidence>
<evidence type="ECO:0000313" key="19">
    <source>
        <dbReference type="EMBL" id="AIT41271.1"/>
    </source>
</evidence>
<evidence type="ECO:0000313" key="22">
    <source>
        <dbReference type="EMBL" id="AIT41274.1"/>
    </source>
</evidence>
<evidence type="ECO:0000256" key="2">
    <source>
        <dbReference type="ARBA" id="ARBA00008143"/>
    </source>
</evidence>
<proteinExistence type="inferred from homology"/>
<feature type="domain" description="TonB-dependent receptor-like beta-barrel" evidence="14">
    <location>
        <begin position="266"/>
        <end position="693"/>
    </location>
</feature>
<dbReference type="SUPFAM" id="SSF56935">
    <property type="entry name" value="Porins"/>
    <property type="match status" value="1"/>
</dbReference>
<protein>
    <submittedName>
        <fullName evidence="29">Transferrin-binding protein A</fullName>
    </submittedName>
    <submittedName>
        <fullName evidence="19">Vep20</fullName>
    </submittedName>
</protein>
<dbReference type="SMR" id="A7DV80"/>
<geneLocation type="plasmid" evidence="19">
    <name>pR99</name>
</geneLocation>
<organism evidence="19">
    <name type="scientific">Vibrio vulnificus</name>
    <dbReference type="NCBI Taxonomy" id="672"/>
    <lineage>
        <taxon>Bacteria</taxon>
        <taxon>Pseudomonadati</taxon>
        <taxon>Pseudomonadota</taxon>
        <taxon>Gammaproteobacteria</taxon>
        <taxon>Vibrionales</taxon>
        <taxon>Vibrionaceae</taxon>
        <taxon>Vibrio</taxon>
    </lineage>
</organism>
<geneLocation type="plasmid" evidence="29">
    <name>p9406261/4c-2</name>
</geneLocation>
<dbReference type="AlphaFoldDB" id="A7DV80"/>
<feature type="domain" description="TonB-dependent receptor plug" evidence="15">
    <location>
        <begin position="42"/>
        <end position="147"/>
    </location>
</feature>
<evidence type="ECO:0000313" key="30">
    <source>
        <dbReference type="EMBL" id="AJD80252.1"/>
    </source>
</evidence>
<dbReference type="GO" id="GO:0015344">
    <property type="term" value="F:siderophore uptake transmembrane transporter activity"/>
    <property type="evidence" value="ECO:0007669"/>
    <property type="project" value="TreeGrafter"/>
</dbReference>
<dbReference type="NCBIfam" id="TIGR01786">
    <property type="entry name" value="TonB-hemlactrns"/>
    <property type="match status" value="1"/>
</dbReference>
<evidence type="ECO:0000313" key="24">
    <source>
        <dbReference type="EMBL" id="AIT41277.1"/>
    </source>
</evidence>
<dbReference type="Gene3D" id="2.40.170.20">
    <property type="entry name" value="TonB-dependent receptor, beta-barrel domain"/>
    <property type="match status" value="1"/>
</dbReference>
<name>A7DV80_VIBVL</name>
<dbReference type="InterPro" id="IPR039426">
    <property type="entry name" value="TonB-dep_rcpt-like"/>
</dbReference>
<gene>
    <name evidence="29" type="primary">vep20</name>
</gene>
<accession>A7DV80</accession>
<dbReference type="EMBL" id="KM100341">
    <property type="protein sequence ID" value="AIT41274.1"/>
    <property type="molecule type" value="Genomic_DNA"/>
</dbReference>
<dbReference type="EMBL" id="KM100339">
    <property type="protein sequence ID" value="AIT41272.1"/>
    <property type="molecule type" value="Genomic_DNA"/>
</dbReference>
<evidence type="ECO:0000313" key="28">
    <source>
        <dbReference type="EMBL" id="AIT41282.1"/>
    </source>
</evidence>
<dbReference type="Pfam" id="PF07715">
    <property type="entry name" value="Plug"/>
    <property type="match status" value="1"/>
</dbReference>
<keyword evidence="7 12" id="KW-0798">TonB box</keyword>
<keyword evidence="4 11" id="KW-1134">Transmembrane beta strand</keyword>
<evidence type="ECO:0000256" key="9">
    <source>
        <dbReference type="ARBA" id="ARBA00023170"/>
    </source>
</evidence>
<evidence type="ECO:0000259" key="14">
    <source>
        <dbReference type="Pfam" id="PF00593"/>
    </source>
</evidence>
<evidence type="ECO:0000313" key="29">
    <source>
        <dbReference type="EMBL" id="AJD80251.1"/>
    </source>
</evidence>
<sequence length="741" mass="84874">MKSLLFILVPLSFNLYAEDVSQFSEVLVLGAKDAVLKESDVSIGQNEINANLVSDVNDLVSNEPGVSVVQKSNSGTSGFNIRGVEQDRVAILVDGIHQGETFENDIYVGYGYFDGSINEIELDSVKTVNINKGTDSLFTGSGSLGGAVSYETKEASDLISSNKDFGLYNKTIYSSSRSEFKTTSGIALQQDYGDLLLLYTYTKGREQKTKDSGYDIYGKARSKPDPLRKKSDNILVKSNIILNDNHILKLTYENFSVDKFVDERSWELFGFNHRLYTSEGERTRYSIDWNYDKDGKYIQNIDTKIFYQKIKQKKISSVYKFDNNELEQIYDRSQDQKSIGFNQNFEFSKMNVISLPFTQTLIYGFNKKSFENNNTDILFLNKTYVTNNSIIEPVDTKHYHFAYLNEFDVSDFQTFSMGVRYDNYRNKVKTNGKSISTPHYSKSFPKPEDTSFDGISASVRYDLQVNDPLRLSYKVSSGFRAPNPNELYFSYGNEIAANRVEPNPDLKDEKGITNEILIRYSKEDLAWSVSPFYTTYKDFIDLKAEQKLVPNPWYDPITFPKKYLEQNHLQYKNVDSAYIYGIDLRFKVDLSTYLLLDNQLWFNSAFNYSKGKGSDGDSLISVQPWQVNGSFKYVSNNYDLNLRSMYISEKKAEDTIRDGKEWGYVNDSVFLLDLIANYRITKNFTMNAGIFNILDKKYKTWDSVRSIPKFGSTNMVDQDGLGLNRFTAPGINWKIGLEVKL</sequence>
<evidence type="ECO:0000313" key="20">
    <source>
        <dbReference type="EMBL" id="AIT41272.1"/>
    </source>
</evidence>
<evidence type="ECO:0000259" key="15">
    <source>
        <dbReference type="Pfam" id="PF07715"/>
    </source>
</evidence>
<dbReference type="EMBL" id="KP202348">
    <property type="protein sequence ID" value="AJD80252.1"/>
    <property type="molecule type" value="Genomic_DNA"/>
</dbReference>
<evidence type="ECO:0000313" key="26">
    <source>
        <dbReference type="EMBL" id="AIT41280.1"/>
    </source>
</evidence>
<dbReference type="PANTHER" id="PTHR30069">
    <property type="entry name" value="TONB-DEPENDENT OUTER MEMBRANE RECEPTOR"/>
    <property type="match status" value="1"/>
</dbReference>
<evidence type="ECO:0000313" key="27">
    <source>
        <dbReference type="EMBL" id="AIT41281.1"/>
    </source>
</evidence>
<evidence type="ECO:0000313" key="21">
    <source>
        <dbReference type="EMBL" id="AIT41273.1"/>
    </source>
</evidence>
<evidence type="ECO:0000313" key="23">
    <source>
        <dbReference type="EMBL" id="AIT41276.1"/>
    </source>
</evidence>
<evidence type="ECO:0000256" key="10">
    <source>
        <dbReference type="ARBA" id="ARBA00023237"/>
    </source>
</evidence>
<dbReference type="Gene3D" id="2.170.130.10">
    <property type="entry name" value="TonB-dependent receptor, plug domain"/>
    <property type="match status" value="1"/>
</dbReference>
<dbReference type="EMBL" id="KM100344">
    <property type="protein sequence ID" value="AIT41277.1"/>
    <property type="molecule type" value="Genomic_DNA"/>
</dbReference>
<dbReference type="EMBL" id="KM100345">
    <property type="protein sequence ID" value="AIT41278.1"/>
    <property type="molecule type" value="Genomic_DNA"/>
</dbReference>
<feature type="signal peptide" evidence="13">
    <location>
        <begin position="1"/>
        <end position="17"/>
    </location>
</feature>
<dbReference type="PHI-base" id="PHI:3648"/>
<dbReference type="RefSeq" id="WP_011988314.1">
    <property type="nucleotide sequence ID" value="NC_009701.1"/>
</dbReference>
<dbReference type="EMBL" id="KM100347">
    <property type="protein sequence ID" value="AIT41280.1"/>
    <property type="molecule type" value="Genomic_DNA"/>
</dbReference>
<keyword evidence="10 11" id="KW-0998">Cell outer membrane</keyword>
<dbReference type="EMBL" id="KM100337">
    <property type="protein sequence ID" value="AIT41270.1"/>
    <property type="molecule type" value="Genomic_DNA"/>
</dbReference>
<feature type="chain" id="PRO_5014297038" evidence="13">
    <location>
        <begin position="18"/>
        <end position="741"/>
    </location>
</feature>
<evidence type="ECO:0000256" key="7">
    <source>
        <dbReference type="ARBA" id="ARBA00023077"/>
    </source>
</evidence>
<evidence type="ECO:0000313" key="17">
    <source>
        <dbReference type="EMBL" id="AIT41269.1"/>
    </source>
</evidence>
<reference evidence="31" key="1">
    <citation type="journal article" date="2008" name="J. Bacteriol.">
        <title>A common virulence plasmid in biotype 2 Vibrio vulnificus and its dissemination aided by a conjugal plasmid.</title>
        <authorList>
            <person name="Lee C.T."/>
            <person name="Amaro C."/>
            <person name="Wu K.M."/>
            <person name="Valiente E."/>
            <person name="Chang Y.F."/>
            <person name="Tsai S.F."/>
            <person name="Chang C.H."/>
            <person name="Hor L.I."/>
        </authorList>
    </citation>
    <scope>NUCLEOTIDE SEQUENCE</scope>
    <source>
        <strain evidence="31">CECT4999</strain>
    </source>
</reference>
<dbReference type="GO" id="GO:0044718">
    <property type="term" value="P:siderophore transmembrane transport"/>
    <property type="evidence" value="ECO:0007669"/>
    <property type="project" value="TreeGrafter"/>
</dbReference>
<dbReference type="GO" id="GO:0009279">
    <property type="term" value="C:cell outer membrane"/>
    <property type="evidence" value="ECO:0007669"/>
    <property type="project" value="UniProtKB-SubCell"/>
</dbReference>
<evidence type="ECO:0000256" key="4">
    <source>
        <dbReference type="ARBA" id="ARBA00022452"/>
    </source>
</evidence>
<dbReference type="PROSITE" id="PS52016">
    <property type="entry name" value="TONB_DEPENDENT_REC_3"/>
    <property type="match status" value="1"/>
</dbReference>
<comment type="similarity">
    <text evidence="2">Belongs to the TonB-dependent receptor family. Hemoglobin/haptoglobin binding protein subfamily.</text>
</comment>
<keyword evidence="6 13" id="KW-0732">Signal</keyword>
<dbReference type="InterPro" id="IPR000531">
    <property type="entry name" value="Beta-barrel_TonB"/>
</dbReference>
<evidence type="ECO:0000313" key="25">
    <source>
        <dbReference type="EMBL" id="AIT41278.1"/>
    </source>
</evidence>
<dbReference type="EMBL" id="KM100348">
    <property type="protein sequence ID" value="AIT41281.1"/>
    <property type="molecule type" value="Genomic_DNA"/>
</dbReference>
<keyword evidence="9" id="KW-0675">Receptor</keyword>
<dbReference type="InterPro" id="IPR012910">
    <property type="entry name" value="Plug_dom"/>
</dbReference>
<evidence type="ECO:0000256" key="12">
    <source>
        <dbReference type="RuleBase" id="RU003357"/>
    </source>
</evidence>
<comment type="subcellular location">
    <subcellularLocation>
        <location evidence="1 11">Cell outer membrane</location>
        <topology evidence="1 11">Multi-pass membrane protein</topology>
    </subcellularLocation>
</comment>
<evidence type="ECO:0000256" key="13">
    <source>
        <dbReference type="SAM" id="SignalP"/>
    </source>
</evidence>
<keyword evidence="3 11" id="KW-0813">Transport</keyword>
<evidence type="ECO:0000313" key="16">
    <source>
        <dbReference type="EMBL" id="AIT41268.1"/>
    </source>
</evidence>
<evidence type="ECO:0000313" key="18">
    <source>
        <dbReference type="EMBL" id="AIT41270.1"/>
    </source>
</evidence>
<evidence type="ECO:0000313" key="31">
    <source>
        <dbReference type="EMBL" id="CAL25382.1"/>
    </source>
</evidence>
<keyword evidence="5 11" id="KW-0812">Transmembrane</keyword>
<dbReference type="InterPro" id="IPR036942">
    <property type="entry name" value="Beta-barrel_TonB_sf"/>
</dbReference>
<dbReference type="EMBL" id="KM100343">
    <property type="protein sequence ID" value="AIT41276.1"/>
    <property type="molecule type" value="Genomic_DNA"/>
</dbReference>
<dbReference type="EMBL" id="KM100335">
    <property type="protein sequence ID" value="AIT41268.1"/>
    <property type="molecule type" value="Genomic_DNA"/>
</dbReference>
<dbReference type="EMBL" id="KM100338">
    <property type="protein sequence ID" value="AIT41271.1"/>
    <property type="molecule type" value="Genomic_DNA"/>
</dbReference>
<evidence type="ECO:0000256" key="3">
    <source>
        <dbReference type="ARBA" id="ARBA00022448"/>
    </source>
</evidence>
<evidence type="ECO:0000256" key="5">
    <source>
        <dbReference type="ARBA" id="ARBA00022692"/>
    </source>
</evidence>
<reference evidence="19" key="2">
    <citation type="journal article" date="2015" name="Environ. Microbiol.">
        <title>Novel host-specific iron acquisition system in the zoonotic pathogen Vibrio vulnificus.</title>
        <authorList>
            <person name="Pajuelo D."/>
            <person name="Lee C.T."/>
            <person name="Roig F.J."/>
            <person name="Hor L.I."/>
            <person name="Amaro C."/>
        </authorList>
    </citation>
    <scope>NUCLEOTIDE SEQUENCE</scope>
    <source>
        <strain evidence="29">94-06-26-1/4c</strain>
        <strain evidence="16">94-8-112</strain>
        <strain evidence="19">95-8-161</strain>
        <strain evidence="20">95-8-162</strain>
        <strain evidence="17">95-8-6</strain>
        <strain evidence="18">95-8-7</strain>
        <strain evidence="21">A11</strain>
        <strain evidence="22">A13</strain>
        <strain evidence="23">CECT4866</strain>
        <strain evidence="24">CECT4999</strain>
        <strain evidence="25">CECT5198</strain>
        <strain evidence="26">CECT5768</strain>
        <strain evidence="27">CECT5769</strain>
        <strain evidence="30">CECT7030</strain>
        <strain evidence="28">CIP8190</strain>
        <plasmid evidence="29">p9406261/4c-2</plasmid>
        <plasmid evidence="30">pCECT7030-2</plasmid>
        <plasmid evidence="19">pR99</plasmid>
    </source>
</reference>
<dbReference type="InterPro" id="IPR010949">
    <property type="entry name" value="TonB_Hb/transfer/lactofer_rcpt"/>
</dbReference>
<dbReference type="EMBL" id="KM100336">
    <property type="protein sequence ID" value="AIT41269.1"/>
    <property type="molecule type" value="Genomic_DNA"/>
</dbReference>
<evidence type="ECO:0000256" key="6">
    <source>
        <dbReference type="ARBA" id="ARBA00022729"/>
    </source>
</evidence>
<geneLocation type="plasmid" evidence="30">
    <name>pCECT7030-2</name>
</geneLocation>
<dbReference type="PANTHER" id="PTHR30069:SF29">
    <property type="entry name" value="HEMOGLOBIN AND HEMOGLOBIN-HAPTOGLOBIN-BINDING PROTEIN 1-RELATED"/>
    <property type="match status" value="1"/>
</dbReference>
<keyword evidence="19" id="KW-0614">Plasmid</keyword>
<dbReference type="EMBL" id="AM293858">
    <property type="protein sequence ID" value="CAL25382.1"/>
    <property type="molecule type" value="Genomic_DNA"/>
</dbReference>
<dbReference type="EMBL" id="KM100349">
    <property type="protein sequence ID" value="AIT41282.1"/>
    <property type="molecule type" value="Genomic_DNA"/>
</dbReference>
<dbReference type="EMBL" id="KM100340">
    <property type="protein sequence ID" value="AIT41273.1"/>
    <property type="molecule type" value="Genomic_DNA"/>
</dbReference>
<dbReference type="Pfam" id="PF00593">
    <property type="entry name" value="TonB_dep_Rec_b-barrel"/>
    <property type="match status" value="1"/>
</dbReference>